<keyword evidence="2 5" id="KW-0689">Ribosomal protein</keyword>
<accession>A0A2T6ZPG9</accession>
<dbReference type="Pfam" id="PF00886">
    <property type="entry name" value="Ribosomal_S16"/>
    <property type="match status" value="1"/>
</dbReference>
<dbReference type="GO" id="GO:0005763">
    <property type="term" value="C:mitochondrial small ribosomal subunit"/>
    <property type="evidence" value="ECO:0007669"/>
    <property type="project" value="TreeGrafter"/>
</dbReference>
<evidence type="ECO:0000256" key="3">
    <source>
        <dbReference type="ARBA" id="ARBA00023274"/>
    </source>
</evidence>
<dbReference type="NCBIfam" id="TIGR00002">
    <property type="entry name" value="S16"/>
    <property type="match status" value="1"/>
</dbReference>
<dbReference type="Proteomes" id="UP000244722">
    <property type="component" value="Unassembled WGS sequence"/>
</dbReference>
<evidence type="ECO:0000313" key="6">
    <source>
        <dbReference type="Proteomes" id="UP000244722"/>
    </source>
</evidence>
<protein>
    <submittedName>
        <fullName evidence="5">Ribosomal protein S16 domain-containing protein</fullName>
    </submittedName>
</protein>
<dbReference type="OrthoDB" id="407221at2759"/>
<evidence type="ECO:0000256" key="4">
    <source>
        <dbReference type="SAM" id="MobiDB-lite"/>
    </source>
</evidence>
<dbReference type="InterPro" id="IPR023803">
    <property type="entry name" value="Ribosomal_bS16_dom_sf"/>
</dbReference>
<keyword evidence="3" id="KW-0687">Ribonucleoprotein</keyword>
<evidence type="ECO:0000256" key="1">
    <source>
        <dbReference type="ARBA" id="ARBA00006668"/>
    </source>
</evidence>
<organism evidence="5 6">
    <name type="scientific">Tuber borchii</name>
    <name type="common">White truffle</name>
    <dbReference type="NCBI Taxonomy" id="42251"/>
    <lineage>
        <taxon>Eukaryota</taxon>
        <taxon>Fungi</taxon>
        <taxon>Dikarya</taxon>
        <taxon>Ascomycota</taxon>
        <taxon>Pezizomycotina</taxon>
        <taxon>Pezizomycetes</taxon>
        <taxon>Pezizales</taxon>
        <taxon>Tuberaceae</taxon>
        <taxon>Tuber</taxon>
    </lineage>
</organism>
<dbReference type="InterPro" id="IPR000307">
    <property type="entry name" value="Ribosomal_bS16"/>
</dbReference>
<gene>
    <name evidence="5" type="ORF">B9Z19DRAFT_987300</name>
</gene>
<keyword evidence="6" id="KW-1185">Reference proteome</keyword>
<dbReference type="InterPro" id="IPR020592">
    <property type="entry name" value="Ribosomal_bS16_CS"/>
</dbReference>
<dbReference type="Gene3D" id="3.30.1320.10">
    <property type="match status" value="1"/>
</dbReference>
<dbReference type="PROSITE" id="PS00732">
    <property type="entry name" value="RIBOSOMAL_S16"/>
    <property type="match status" value="1"/>
</dbReference>
<proteinExistence type="inferred from homology"/>
<dbReference type="PANTHER" id="PTHR12919">
    <property type="entry name" value="30S RIBOSOMAL PROTEIN S16"/>
    <property type="match status" value="1"/>
</dbReference>
<evidence type="ECO:0000313" key="5">
    <source>
        <dbReference type="EMBL" id="PUU77375.1"/>
    </source>
</evidence>
<feature type="region of interest" description="Disordered" evidence="4">
    <location>
        <begin position="101"/>
        <end position="138"/>
    </location>
</feature>
<dbReference type="PANTHER" id="PTHR12919:SF20">
    <property type="entry name" value="SMALL RIBOSOMAL SUBUNIT PROTEIN BS16M"/>
    <property type="match status" value="1"/>
</dbReference>
<sequence>MVIKIRLARFGRRHAPVYNIVVAHARSAQTNRPIEVIGTYNPIPVPPADGIGKGTKHIELDTARAKYWLGTGAQPSDPAWRLLSMLGLLEPKWSIARLQSKAGKSAVKPKEPRNVEDVTKSIQGNIGIGEPGATAKEN</sequence>
<dbReference type="STRING" id="42251.A0A2T6ZPG9"/>
<dbReference type="GO" id="GO:0003735">
    <property type="term" value="F:structural constituent of ribosome"/>
    <property type="evidence" value="ECO:0007669"/>
    <property type="project" value="InterPro"/>
</dbReference>
<dbReference type="EMBL" id="NESQ01000155">
    <property type="protein sequence ID" value="PUU77375.1"/>
    <property type="molecule type" value="Genomic_DNA"/>
</dbReference>
<comment type="similarity">
    <text evidence="1">Belongs to the bacterial ribosomal protein bS16 family.</text>
</comment>
<feature type="compositionally biased region" description="Basic and acidic residues" evidence="4">
    <location>
        <begin position="108"/>
        <end position="119"/>
    </location>
</feature>
<dbReference type="HAMAP" id="MF_00385">
    <property type="entry name" value="Ribosomal_bS16"/>
    <property type="match status" value="1"/>
</dbReference>
<dbReference type="SUPFAM" id="SSF54565">
    <property type="entry name" value="Ribosomal protein S16"/>
    <property type="match status" value="1"/>
</dbReference>
<dbReference type="GO" id="GO:0032543">
    <property type="term" value="P:mitochondrial translation"/>
    <property type="evidence" value="ECO:0007669"/>
    <property type="project" value="TreeGrafter"/>
</dbReference>
<comment type="caution">
    <text evidence="5">The sequence shown here is derived from an EMBL/GenBank/DDBJ whole genome shotgun (WGS) entry which is preliminary data.</text>
</comment>
<evidence type="ECO:0000256" key="2">
    <source>
        <dbReference type="ARBA" id="ARBA00022980"/>
    </source>
</evidence>
<name>A0A2T6ZPG9_TUBBO</name>
<dbReference type="AlphaFoldDB" id="A0A2T6ZPG9"/>
<reference evidence="5 6" key="1">
    <citation type="submission" date="2017-04" db="EMBL/GenBank/DDBJ databases">
        <title>Draft genome sequence of Tuber borchii Vittad., a whitish edible truffle.</title>
        <authorList>
            <consortium name="DOE Joint Genome Institute"/>
            <person name="Murat C."/>
            <person name="Kuo A."/>
            <person name="Barry K.W."/>
            <person name="Clum A."/>
            <person name="Dockter R.B."/>
            <person name="Fauchery L."/>
            <person name="Iotti M."/>
            <person name="Kohler A."/>
            <person name="Labutti K."/>
            <person name="Lindquist E.A."/>
            <person name="Lipzen A."/>
            <person name="Ohm R.A."/>
            <person name="Wang M."/>
            <person name="Grigoriev I.V."/>
            <person name="Zambonelli A."/>
            <person name="Martin F.M."/>
        </authorList>
    </citation>
    <scope>NUCLEOTIDE SEQUENCE [LARGE SCALE GENOMIC DNA]</scope>
    <source>
        <strain evidence="5 6">Tbo3840</strain>
    </source>
</reference>